<proteinExistence type="predicted"/>
<accession>A0A0A9FSN1</accession>
<reference evidence="1" key="2">
    <citation type="journal article" date="2015" name="Data Brief">
        <title>Shoot transcriptome of the giant reed, Arundo donax.</title>
        <authorList>
            <person name="Barrero R.A."/>
            <person name="Guerrero F.D."/>
            <person name="Moolhuijzen P."/>
            <person name="Goolsby J.A."/>
            <person name="Tidwell J."/>
            <person name="Bellgard S.E."/>
            <person name="Bellgard M.I."/>
        </authorList>
    </citation>
    <scope>NUCLEOTIDE SEQUENCE</scope>
    <source>
        <tissue evidence="1">Shoot tissue taken approximately 20 cm above the soil surface</tissue>
    </source>
</reference>
<evidence type="ECO:0000313" key="1">
    <source>
        <dbReference type="EMBL" id="JAE14224.1"/>
    </source>
</evidence>
<name>A0A0A9FSN1_ARUDO</name>
<reference evidence="1" key="1">
    <citation type="submission" date="2014-09" db="EMBL/GenBank/DDBJ databases">
        <authorList>
            <person name="Magalhaes I.L.F."/>
            <person name="Oliveira U."/>
            <person name="Santos F.R."/>
            <person name="Vidigal T.H.D.A."/>
            <person name="Brescovit A.D."/>
            <person name="Santos A.J."/>
        </authorList>
    </citation>
    <scope>NUCLEOTIDE SEQUENCE</scope>
    <source>
        <tissue evidence="1">Shoot tissue taken approximately 20 cm above the soil surface</tissue>
    </source>
</reference>
<dbReference type="EMBL" id="GBRH01183672">
    <property type="protein sequence ID" value="JAE14224.1"/>
    <property type="molecule type" value="Transcribed_RNA"/>
</dbReference>
<protein>
    <submittedName>
        <fullName evidence="1">Uncharacterized protein</fullName>
    </submittedName>
</protein>
<organism evidence="1">
    <name type="scientific">Arundo donax</name>
    <name type="common">Giant reed</name>
    <name type="synonym">Donax arundinaceus</name>
    <dbReference type="NCBI Taxonomy" id="35708"/>
    <lineage>
        <taxon>Eukaryota</taxon>
        <taxon>Viridiplantae</taxon>
        <taxon>Streptophyta</taxon>
        <taxon>Embryophyta</taxon>
        <taxon>Tracheophyta</taxon>
        <taxon>Spermatophyta</taxon>
        <taxon>Magnoliopsida</taxon>
        <taxon>Liliopsida</taxon>
        <taxon>Poales</taxon>
        <taxon>Poaceae</taxon>
        <taxon>PACMAD clade</taxon>
        <taxon>Arundinoideae</taxon>
        <taxon>Arundineae</taxon>
        <taxon>Arundo</taxon>
    </lineage>
</organism>
<sequence>MEEPIIKHEEERRKDHVENNEVWRKSNHPCIRK</sequence>
<dbReference type="AlphaFoldDB" id="A0A0A9FSN1"/>